<dbReference type="PANTHER" id="PTHR32294:SF0">
    <property type="entry name" value="DNA POLYMERASE III SUBUNIT ALPHA"/>
    <property type="match status" value="1"/>
</dbReference>
<accession>K1THU5</accession>
<feature type="non-terminal residue" evidence="2">
    <location>
        <position position="1"/>
    </location>
</feature>
<dbReference type="PANTHER" id="PTHR32294">
    <property type="entry name" value="DNA POLYMERASE III SUBUNIT ALPHA"/>
    <property type="match status" value="1"/>
</dbReference>
<dbReference type="GO" id="GO:0006260">
    <property type="term" value="P:DNA replication"/>
    <property type="evidence" value="ECO:0007669"/>
    <property type="project" value="InterPro"/>
</dbReference>
<dbReference type="AlphaFoldDB" id="K1THU5"/>
<dbReference type="Gene3D" id="1.10.10.1600">
    <property type="entry name" value="Bacterial DNA polymerase III alpha subunit, thumb domain"/>
    <property type="match status" value="1"/>
</dbReference>
<feature type="non-terminal residue" evidence="2">
    <location>
        <position position="207"/>
    </location>
</feature>
<evidence type="ECO:0000259" key="1">
    <source>
        <dbReference type="Pfam" id="PF07733"/>
    </source>
</evidence>
<dbReference type="InterPro" id="IPR011708">
    <property type="entry name" value="DNA_pol3_alpha_NTPase_dom"/>
</dbReference>
<proteinExistence type="predicted"/>
<dbReference type="Pfam" id="PF07733">
    <property type="entry name" value="DNA_pol3_alpha"/>
    <property type="match status" value="1"/>
</dbReference>
<dbReference type="GO" id="GO:0008408">
    <property type="term" value="F:3'-5' exonuclease activity"/>
    <property type="evidence" value="ECO:0007669"/>
    <property type="project" value="InterPro"/>
</dbReference>
<gene>
    <name evidence="2" type="ORF">OBE_02792</name>
</gene>
<sequence>TQGIPVGPGRGSGAGSIVAYAIEITDIDPMKYALLFERFLNPERISMPDFDVDFCYERRQEVIDYVSRKYGPDHVSQIITFGTMSARMVIRDVGRVLDVPYATADKLAKMVPNELHITIKKALEQNKEFKDEYENNPETKKLLDIAMALEGMPRQASTHACGIVITKDPVVTYVPLYVRDGMISTQYIMTTLEELGLLKMDFLGLRT</sequence>
<reference evidence="2" key="1">
    <citation type="journal article" date="2013" name="Environ. Microbiol.">
        <title>Microbiota from the distal guts of lean and obese adolescents exhibit partial functional redundancy besides clear differences in community structure.</title>
        <authorList>
            <person name="Ferrer M."/>
            <person name="Ruiz A."/>
            <person name="Lanza F."/>
            <person name="Haange S.B."/>
            <person name="Oberbach A."/>
            <person name="Till H."/>
            <person name="Bargiela R."/>
            <person name="Campoy C."/>
            <person name="Segura M.T."/>
            <person name="Richter M."/>
            <person name="von Bergen M."/>
            <person name="Seifert J."/>
            <person name="Suarez A."/>
        </authorList>
    </citation>
    <scope>NUCLEOTIDE SEQUENCE</scope>
</reference>
<protein>
    <submittedName>
        <fullName evidence="2">DNA polymerase III subunit alpha</fullName>
    </submittedName>
</protein>
<dbReference type="InterPro" id="IPR041931">
    <property type="entry name" value="DNA_pol3_alpha_thumb_dom"/>
</dbReference>
<dbReference type="InterPro" id="IPR004805">
    <property type="entry name" value="DnaE2/DnaE/PolC"/>
</dbReference>
<name>K1THU5_9ZZZZ</name>
<organism evidence="2">
    <name type="scientific">human gut metagenome</name>
    <dbReference type="NCBI Taxonomy" id="408170"/>
    <lineage>
        <taxon>unclassified sequences</taxon>
        <taxon>metagenomes</taxon>
        <taxon>organismal metagenomes</taxon>
    </lineage>
</organism>
<evidence type="ECO:0000313" key="2">
    <source>
        <dbReference type="EMBL" id="EKC72637.1"/>
    </source>
</evidence>
<dbReference type="EMBL" id="AJWZ01001835">
    <property type="protein sequence ID" value="EKC72637.1"/>
    <property type="molecule type" value="Genomic_DNA"/>
</dbReference>
<feature type="domain" description="Bacterial DNA polymerase III alpha subunit NTPase" evidence="1">
    <location>
        <begin position="2"/>
        <end position="204"/>
    </location>
</feature>
<comment type="caution">
    <text evidence="2">The sequence shown here is derived from an EMBL/GenBank/DDBJ whole genome shotgun (WGS) entry which is preliminary data.</text>
</comment>